<name>A0A1A8C2H8_NOTKA</name>
<reference evidence="1" key="1">
    <citation type="submission" date="2016-05" db="EMBL/GenBank/DDBJ databases">
        <authorList>
            <person name="Lavstsen T."/>
            <person name="Jespersen J.S."/>
        </authorList>
    </citation>
    <scope>NUCLEOTIDE SEQUENCE</scope>
    <source>
        <tissue evidence="1">Brain</tissue>
    </source>
</reference>
<dbReference type="EMBL" id="HADZ01008969">
    <property type="protein sequence ID" value="SBP72910.1"/>
    <property type="molecule type" value="Transcribed_RNA"/>
</dbReference>
<dbReference type="AlphaFoldDB" id="A0A1A8C2H8"/>
<gene>
    <name evidence="1" type="primary">TCF7</name>
</gene>
<protein>
    <submittedName>
        <fullName evidence="1">Transcription factor 7 (T-cell specific, HMG-box)</fullName>
    </submittedName>
</protein>
<sequence>VFFFVFLESSVTAAAFKLYLCMSKLCYISEGFI</sequence>
<reference evidence="1" key="2">
    <citation type="submission" date="2016-06" db="EMBL/GenBank/DDBJ databases">
        <title>The genome of a short-lived fish provides insights into sex chromosome evolution and the genetic control of aging.</title>
        <authorList>
            <person name="Reichwald K."/>
            <person name="Felder M."/>
            <person name="Petzold A."/>
            <person name="Koch P."/>
            <person name="Groth M."/>
            <person name="Platzer M."/>
        </authorList>
    </citation>
    <scope>NUCLEOTIDE SEQUENCE</scope>
    <source>
        <tissue evidence="1">Brain</tissue>
    </source>
</reference>
<evidence type="ECO:0000313" key="1">
    <source>
        <dbReference type="EMBL" id="SBP72910.1"/>
    </source>
</evidence>
<proteinExistence type="predicted"/>
<feature type="non-terminal residue" evidence="1">
    <location>
        <position position="1"/>
    </location>
</feature>
<accession>A0A1A8C2H8</accession>
<organism evidence="1">
    <name type="scientific">Nothobranchius kadleci</name>
    <name type="common">African annual killifish</name>
    <dbReference type="NCBI Taxonomy" id="1051664"/>
    <lineage>
        <taxon>Eukaryota</taxon>
        <taxon>Metazoa</taxon>
        <taxon>Chordata</taxon>
        <taxon>Craniata</taxon>
        <taxon>Vertebrata</taxon>
        <taxon>Euteleostomi</taxon>
        <taxon>Actinopterygii</taxon>
        <taxon>Neopterygii</taxon>
        <taxon>Teleostei</taxon>
        <taxon>Neoteleostei</taxon>
        <taxon>Acanthomorphata</taxon>
        <taxon>Ovalentaria</taxon>
        <taxon>Atherinomorphae</taxon>
        <taxon>Cyprinodontiformes</taxon>
        <taxon>Nothobranchiidae</taxon>
        <taxon>Nothobranchius</taxon>
    </lineage>
</organism>